<keyword evidence="1" id="KW-1133">Transmembrane helix</keyword>
<name>A0A377J4U3_9HELI</name>
<keyword evidence="1" id="KW-0472">Membrane</keyword>
<protein>
    <submittedName>
        <fullName evidence="2">Integral membrane protein</fullName>
    </submittedName>
</protein>
<evidence type="ECO:0000313" key="2">
    <source>
        <dbReference type="EMBL" id="STO96823.1"/>
    </source>
</evidence>
<gene>
    <name evidence="2" type="ORF">NCTC12410_00640</name>
</gene>
<dbReference type="AlphaFoldDB" id="A0A377J4U3"/>
<dbReference type="RefSeq" id="WP_258552176.1">
    <property type="nucleotide sequence ID" value="NZ_UGHV01000001.1"/>
</dbReference>
<organism evidence="2 3">
    <name type="scientific">Helicobacter canis</name>
    <dbReference type="NCBI Taxonomy" id="29419"/>
    <lineage>
        <taxon>Bacteria</taxon>
        <taxon>Pseudomonadati</taxon>
        <taxon>Campylobacterota</taxon>
        <taxon>Epsilonproteobacteria</taxon>
        <taxon>Campylobacterales</taxon>
        <taxon>Helicobacteraceae</taxon>
        <taxon>Helicobacter</taxon>
    </lineage>
</organism>
<dbReference type="Proteomes" id="UP000254841">
    <property type="component" value="Unassembled WGS sequence"/>
</dbReference>
<keyword evidence="1" id="KW-0812">Transmembrane</keyword>
<dbReference type="EMBL" id="UGHV01000001">
    <property type="protein sequence ID" value="STO96823.1"/>
    <property type="molecule type" value="Genomic_DNA"/>
</dbReference>
<feature type="transmembrane region" description="Helical" evidence="1">
    <location>
        <begin position="145"/>
        <end position="166"/>
    </location>
</feature>
<evidence type="ECO:0000256" key="1">
    <source>
        <dbReference type="SAM" id="Phobius"/>
    </source>
</evidence>
<evidence type="ECO:0000313" key="3">
    <source>
        <dbReference type="Proteomes" id="UP000254841"/>
    </source>
</evidence>
<accession>A0A377J4U3</accession>
<feature type="transmembrane region" description="Helical" evidence="1">
    <location>
        <begin position="178"/>
        <end position="197"/>
    </location>
</feature>
<feature type="transmembrane region" description="Helical" evidence="1">
    <location>
        <begin position="21"/>
        <end position="43"/>
    </location>
</feature>
<reference evidence="2 3" key="1">
    <citation type="submission" date="2018-06" db="EMBL/GenBank/DDBJ databases">
        <authorList>
            <consortium name="Pathogen Informatics"/>
            <person name="Doyle S."/>
        </authorList>
    </citation>
    <scope>NUCLEOTIDE SEQUENCE [LARGE SCALE GENOMIC DNA]</scope>
    <source>
        <strain evidence="2 3">NCTC12410</strain>
    </source>
</reference>
<sequence>MTSATKPTKMISKKTWMKIHTYLSLFFLPFALIYAITGVGYIFDLRQDFGAKVFELELESMPKKGEEQNLLLELLAKHHLKIPPNTEVKLIKGNPSIGNVAYSATISRGKDGKPTFRVVERSWYGVLLLMHKSSGSKFELGSFKFSAFDILAIGFGISLLLFYLSGLIVTSFCKRDRVVSFAILGGGVIVCVCAIYVSL</sequence>
<proteinExistence type="predicted"/>